<dbReference type="PANTHER" id="PTHR45532">
    <property type="entry name" value="WD REPEAT-CONTAINING PROTEIN 97"/>
    <property type="match status" value="1"/>
</dbReference>
<keyword evidence="3" id="KW-1185">Reference proteome</keyword>
<dbReference type="AlphaFoldDB" id="A0A2T7Q075"/>
<dbReference type="InterPro" id="IPR011047">
    <property type="entry name" value="Quinoprotein_ADH-like_sf"/>
</dbReference>
<name>A0A2T7Q075_POMCA</name>
<gene>
    <name evidence="2" type="ORF">C0Q70_01703</name>
</gene>
<accession>A0A2T7Q075</accession>
<evidence type="ECO:0000313" key="3">
    <source>
        <dbReference type="Proteomes" id="UP000245119"/>
    </source>
</evidence>
<feature type="compositionally biased region" description="Low complexity" evidence="1">
    <location>
        <begin position="330"/>
        <end position="343"/>
    </location>
</feature>
<dbReference type="SUPFAM" id="SSF50998">
    <property type="entry name" value="Quinoprotein alcohol dehydrogenase-like"/>
    <property type="match status" value="1"/>
</dbReference>
<evidence type="ECO:0000313" key="2">
    <source>
        <dbReference type="EMBL" id="PVD39075.1"/>
    </source>
</evidence>
<evidence type="ECO:0000256" key="1">
    <source>
        <dbReference type="SAM" id="MobiDB-lite"/>
    </source>
</evidence>
<dbReference type="OrthoDB" id="6161311at2759"/>
<dbReference type="Gene3D" id="2.130.10.10">
    <property type="entry name" value="YVTN repeat-like/Quinoprotein amine dehydrogenase"/>
    <property type="match status" value="1"/>
</dbReference>
<proteinExistence type="predicted"/>
<dbReference type="PANTHER" id="PTHR45532:SF1">
    <property type="entry name" value="WD REPEAT-CONTAINING PROTEIN 97"/>
    <property type="match status" value="1"/>
</dbReference>
<sequence>MTLTYIKETKQIIAAGIGLLKYYSLSGIESASSDAAKAISLDMGFVFIFESKRAGRPQKKYHSSLESEVLHLQRLMGHGEHPNRIMVTTMDGGMKFLSPVTGSPLGFMYPVISLEKIDVFVYSAFRRNIYMLLKSGSTGSDNTVKLWYLRCYFTEHGPELAFHILAKITALDKCPLVGIFATSSLDGTVKIWGNDFQLVRELVYFVPLLSLCFVSNRGDLLVGKENVIILCQVEKYLPRHRLEDLITRNFEDEHKEPPLKFKEGVSSWINPAVMPKSAIPHCLRNQSRAAKSASDIGEMVHELGHAARQAGVPEHAGNRVPQPAPRVQHRAQTAAQHQRGAAH</sequence>
<comment type="caution">
    <text evidence="2">The sequence shown here is derived from an EMBL/GenBank/DDBJ whole genome shotgun (WGS) entry which is preliminary data.</text>
</comment>
<dbReference type="EMBL" id="PZQS01000001">
    <property type="protein sequence ID" value="PVD39075.1"/>
    <property type="molecule type" value="Genomic_DNA"/>
</dbReference>
<dbReference type="Proteomes" id="UP000245119">
    <property type="component" value="Linkage Group LG1"/>
</dbReference>
<reference evidence="2 3" key="1">
    <citation type="submission" date="2018-04" db="EMBL/GenBank/DDBJ databases">
        <title>The genome of golden apple snail Pomacea canaliculata provides insight into stress tolerance and invasive adaptation.</title>
        <authorList>
            <person name="Liu C."/>
            <person name="Liu B."/>
            <person name="Ren Y."/>
            <person name="Zhang Y."/>
            <person name="Wang H."/>
            <person name="Li S."/>
            <person name="Jiang F."/>
            <person name="Yin L."/>
            <person name="Zhang G."/>
            <person name="Qian W."/>
            <person name="Fan W."/>
        </authorList>
    </citation>
    <scope>NUCLEOTIDE SEQUENCE [LARGE SCALE GENOMIC DNA]</scope>
    <source>
        <strain evidence="2">SZHN2017</strain>
        <tissue evidence="2">Muscle</tissue>
    </source>
</reference>
<dbReference type="InterPro" id="IPR015943">
    <property type="entry name" value="WD40/YVTN_repeat-like_dom_sf"/>
</dbReference>
<protein>
    <submittedName>
        <fullName evidence="2">Uncharacterized protein</fullName>
    </submittedName>
</protein>
<feature type="region of interest" description="Disordered" evidence="1">
    <location>
        <begin position="307"/>
        <end position="343"/>
    </location>
</feature>
<organism evidence="2 3">
    <name type="scientific">Pomacea canaliculata</name>
    <name type="common">Golden apple snail</name>
    <dbReference type="NCBI Taxonomy" id="400727"/>
    <lineage>
        <taxon>Eukaryota</taxon>
        <taxon>Metazoa</taxon>
        <taxon>Spiralia</taxon>
        <taxon>Lophotrochozoa</taxon>
        <taxon>Mollusca</taxon>
        <taxon>Gastropoda</taxon>
        <taxon>Caenogastropoda</taxon>
        <taxon>Architaenioglossa</taxon>
        <taxon>Ampullarioidea</taxon>
        <taxon>Ampullariidae</taxon>
        <taxon>Pomacea</taxon>
    </lineage>
</organism>